<protein>
    <recommendedName>
        <fullName evidence="3 9">DNA repair protein RecN</fullName>
    </recommendedName>
    <alternativeName>
        <fullName evidence="8 9">Recombination protein N</fullName>
    </alternativeName>
</protein>
<dbReference type="Proteomes" id="UP000288361">
    <property type="component" value="Unassembled WGS sequence"/>
</dbReference>
<evidence type="ECO:0000256" key="1">
    <source>
        <dbReference type="ARBA" id="ARBA00003618"/>
    </source>
</evidence>
<dbReference type="GO" id="GO:0005524">
    <property type="term" value="F:ATP binding"/>
    <property type="evidence" value="ECO:0007669"/>
    <property type="project" value="UniProtKB-KW"/>
</dbReference>
<evidence type="ECO:0000256" key="8">
    <source>
        <dbReference type="ARBA" id="ARBA00033408"/>
    </source>
</evidence>
<sequence>MLAQLHIRNFAVVKSLDIDFSKGMTAITGETGAGKSIALDALSLCLGARADANWVRPGEDKAEISAVFTVEPNSPAAQWLKHNDFDAEEDCILRRVIQRDGRSKAWINGTPVALTQQKSLAPLLVNIHGQHEHQLLLKEEHQLELLDNYARHTGLLSEVATQYRQWFELEKEYKHYVQQQDELEAQRQLLEYQVEELNDFAIAEGEFEELEQRHKKLSHSKYLMEASAFSLSALYEGEHNNATGLVSSANQRLEEAADIDEQLKPVCQLLEQAKVHIEEAALELRHYQDELELDPAELDIVEERLSKAISLAKKHQVPAADLWQHHQKLNAELDNIVNADKNLEQLDSDRQQAEADYRELAQKLSSSREKAADELSKKITQSMHELNMPHGRFIINVEHDTDKKASRLGTDDIQFEVTTNPGQPLQSLSKVASGGELSRISLAIQVMTATQKSVPTMMFDEVDVGVSGPTAAIVGKMLRELGQTAQVICVTHLPQVAAKADNQFQVSKYSDNDETETMVKALSHNERVTELARLLGGDSVTDMAKANAKELLAS</sequence>
<dbReference type="FunFam" id="3.40.50.300:FF:000319">
    <property type="entry name" value="DNA repair protein RecN"/>
    <property type="match status" value="1"/>
</dbReference>
<dbReference type="CDD" id="cd03241">
    <property type="entry name" value="ABC_RecN"/>
    <property type="match status" value="2"/>
</dbReference>
<feature type="domain" description="RecF/RecN/SMC N-terminal" evidence="11">
    <location>
        <begin position="2"/>
        <end position="511"/>
    </location>
</feature>
<evidence type="ECO:0000256" key="2">
    <source>
        <dbReference type="ARBA" id="ARBA00009441"/>
    </source>
</evidence>
<evidence type="ECO:0000256" key="10">
    <source>
        <dbReference type="SAM" id="Coils"/>
    </source>
</evidence>
<dbReference type="InterPro" id="IPR004604">
    <property type="entry name" value="DNA_recomb/repair_RecN"/>
</dbReference>
<dbReference type="SUPFAM" id="SSF52540">
    <property type="entry name" value="P-loop containing nucleoside triphosphate hydrolases"/>
    <property type="match status" value="1"/>
</dbReference>
<dbReference type="FunFam" id="3.40.50.300:FF:000356">
    <property type="entry name" value="DNA repair protein RecN"/>
    <property type="match status" value="1"/>
</dbReference>
<dbReference type="EMBL" id="PIQA01000001">
    <property type="protein sequence ID" value="RUO67310.1"/>
    <property type="molecule type" value="Genomic_DNA"/>
</dbReference>
<accession>A0A432YVG4</accession>
<evidence type="ECO:0000256" key="3">
    <source>
        <dbReference type="ARBA" id="ARBA00021315"/>
    </source>
</evidence>
<evidence type="ECO:0000256" key="6">
    <source>
        <dbReference type="ARBA" id="ARBA00022840"/>
    </source>
</evidence>
<evidence type="ECO:0000256" key="4">
    <source>
        <dbReference type="ARBA" id="ARBA00022741"/>
    </source>
</evidence>
<evidence type="ECO:0000256" key="9">
    <source>
        <dbReference type="PIRNR" id="PIRNR003128"/>
    </source>
</evidence>
<evidence type="ECO:0000256" key="5">
    <source>
        <dbReference type="ARBA" id="ARBA00022763"/>
    </source>
</evidence>
<dbReference type="PANTHER" id="PTHR11059:SF0">
    <property type="entry name" value="DNA REPAIR PROTEIN RECN"/>
    <property type="match status" value="1"/>
</dbReference>
<dbReference type="NCBIfam" id="NF008121">
    <property type="entry name" value="PRK10869.1"/>
    <property type="match status" value="1"/>
</dbReference>
<dbReference type="AlphaFoldDB" id="A0A432YVG4"/>
<evidence type="ECO:0000313" key="13">
    <source>
        <dbReference type="Proteomes" id="UP000288361"/>
    </source>
</evidence>
<dbReference type="GO" id="GO:0009432">
    <property type="term" value="P:SOS response"/>
    <property type="evidence" value="ECO:0007669"/>
    <property type="project" value="UniProtKB-ARBA"/>
</dbReference>
<dbReference type="Pfam" id="PF02463">
    <property type="entry name" value="SMC_N"/>
    <property type="match status" value="1"/>
</dbReference>
<dbReference type="RefSeq" id="WP_126750994.1">
    <property type="nucleotide sequence ID" value="NZ_JBHUMT010000016.1"/>
</dbReference>
<feature type="coiled-coil region" evidence="10">
    <location>
        <begin position="326"/>
        <end position="370"/>
    </location>
</feature>
<dbReference type="GO" id="GO:0006310">
    <property type="term" value="P:DNA recombination"/>
    <property type="evidence" value="ECO:0007669"/>
    <property type="project" value="InterPro"/>
</dbReference>
<keyword evidence="4" id="KW-0547">Nucleotide-binding</keyword>
<evidence type="ECO:0000256" key="7">
    <source>
        <dbReference type="ARBA" id="ARBA00023204"/>
    </source>
</evidence>
<evidence type="ECO:0000259" key="11">
    <source>
        <dbReference type="Pfam" id="PF02463"/>
    </source>
</evidence>
<dbReference type="PANTHER" id="PTHR11059">
    <property type="entry name" value="DNA REPAIR PROTEIN RECN"/>
    <property type="match status" value="1"/>
</dbReference>
<reference evidence="12 13" key="1">
    <citation type="journal article" date="2011" name="Front. Microbiol.">
        <title>Genomic signatures of strain selection and enhancement in Bacillus atrophaeus var. globigii, a historical biowarfare simulant.</title>
        <authorList>
            <person name="Gibbons H.S."/>
            <person name="Broomall S.M."/>
            <person name="McNew L.A."/>
            <person name="Daligault H."/>
            <person name="Chapman C."/>
            <person name="Bruce D."/>
            <person name="Karavis M."/>
            <person name="Krepps M."/>
            <person name="McGregor P.A."/>
            <person name="Hong C."/>
            <person name="Park K.H."/>
            <person name="Akmal A."/>
            <person name="Feldman A."/>
            <person name="Lin J.S."/>
            <person name="Chang W.E."/>
            <person name="Higgs B.W."/>
            <person name="Demirev P."/>
            <person name="Lindquist J."/>
            <person name="Liem A."/>
            <person name="Fochler E."/>
            <person name="Read T.D."/>
            <person name="Tapia R."/>
            <person name="Johnson S."/>
            <person name="Bishop-Lilly K.A."/>
            <person name="Detter C."/>
            <person name="Han C."/>
            <person name="Sozhamannan S."/>
            <person name="Rosenzweig C.N."/>
            <person name="Skowronski E.W."/>
        </authorList>
    </citation>
    <scope>NUCLEOTIDE SEQUENCE [LARGE SCALE GENOMIC DNA]</scope>
    <source>
        <strain evidence="12 13">TPS4-2</strain>
    </source>
</reference>
<dbReference type="Gene3D" id="6.10.140.1090">
    <property type="match status" value="1"/>
</dbReference>
<dbReference type="InterPro" id="IPR003395">
    <property type="entry name" value="RecF/RecN/SMC_N"/>
</dbReference>
<keyword evidence="7 9" id="KW-0234">DNA repair</keyword>
<evidence type="ECO:0000313" key="12">
    <source>
        <dbReference type="EMBL" id="RUO67310.1"/>
    </source>
</evidence>
<dbReference type="NCBIfam" id="TIGR00634">
    <property type="entry name" value="recN"/>
    <property type="match status" value="1"/>
</dbReference>
<dbReference type="GO" id="GO:0006281">
    <property type="term" value="P:DNA repair"/>
    <property type="evidence" value="ECO:0007669"/>
    <property type="project" value="UniProtKB-KW"/>
</dbReference>
<dbReference type="GO" id="GO:0043590">
    <property type="term" value="C:bacterial nucleoid"/>
    <property type="evidence" value="ECO:0007669"/>
    <property type="project" value="TreeGrafter"/>
</dbReference>
<comment type="function">
    <text evidence="1 9">May be involved in recombinational repair of damaged DNA.</text>
</comment>
<dbReference type="PIRSF" id="PIRSF003128">
    <property type="entry name" value="RecN"/>
    <property type="match status" value="1"/>
</dbReference>
<gene>
    <name evidence="12" type="ORF">CWI73_00095</name>
</gene>
<proteinExistence type="inferred from homology"/>
<keyword evidence="6" id="KW-0067">ATP-binding</keyword>
<comment type="caution">
    <text evidence="12">The sequence shown here is derived from an EMBL/GenBank/DDBJ whole genome shotgun (WGS) entry which is preliminary data.</text>
</comment>
<dbReference type="InterPro" id="IPR027417">
    <property type="entry name" value="P-loop_NTPase"/>
</dbReference>
<name>A0A432YVG4_9GAMM</name>
<keyword evidence="10" id="KW-0175">Coiled coil</keyword>
<comment type="similarity">
    <text evidence="2 9">Belongs to the RecN family.</text>
</comment>
<organism evidence="12 13">
    <name type="scientific">Idiomarina piscisalsi</name>
    <dbReference type="NCBI Taxonomy" id="1096243"/>
    <lineage>
        <taxon>Bacteria</taxon>
        <taxon>Pseudomonadati</taxon>
        <taxon>Pseudomonadota</taxon>
        <taxon>Gammaproteobacteria</taxon>
        <taxon>Alteromonadales</taxon>
        <taxon>Idiomarinaceae</taxon>
        <taxon>Idiomarina</taxon>
    </lineage>
</organism>
<dbReference type="Gene3D" id="3.40.50.300">
    <property type="entry name" value="P-loop containing nucleotide triphosphate hydrolases"/>
    <property type="match status" value="2"/>
</dbReference>
<keyword evidence="5 9" id="KW-0227">DNA damage</keyword>